<reference evidence="1 2" key="1">
    <citation type="journal article" date="2022" name="Front. Microbiol.">
        <title>Identification and characterization of a novel class of self-sufficient cytochrome P450 hydroxylase involved in cyclohexanecarboxylate degradation in Paraburkholderia terrae strain KU-64.</title>
        <authorList>
            <person name="Yamamoto T."/>
            <person name="Hasegawa Y."/>
            <person name="Iwaki H."/>
        </authorList>
    </citation>
    <scope>NUCLEOTIDE SEQUENCE [LARGE SCALE GENOMIC DNA]</scope>
    <source>
        <strain evidence="1 2">KU-64</strain>
    </source>
</reference>
<dbReference type="EMBL" id="AP024956">
    <property type="protein sequence ID" value="BCZ81046.1"/>
    <property type="molecule type" value="Genomic_DNA"/>
</dbReference>
<accession>A0ABN6JK39</accession>
<sequence>MQEALGEQALEDVERRFAGDAELRREIAGRRQLGTACQAAFDYPCAQLSVDLPRQVVAALYG</sequence>
<keyword evidence="2" id="KW-1185">Reference proteome</keyword>
<protein>
    <submittedName>
        <fullName evidence="1">Uncharacterized protein</fullName>
    </submittedName>
</protein>
<dbReference type="Proteomes" id="UP001319874">
    <property type="component" value="Chromosome 2"/>
</dbReference>
<proteinExistence type="predicted"/>
<gene>
    <name evidence="1" type="ORF">PTKU64_47210</name>
</gene>
<organism evidence="1 2">
    <name type="scientific">Paraburkholderia terrae</name>
    <dbReference type="NCBI Taxonomy" id="311230"/>
    <lineage>
        <taxon>Bacteria</taxon>
        <taxon>Pseudomonadati</taxon>
        <taxon>Pseudomonadota</taxon>
        <taxon>Betaproteobacteria</taxon>
        <taxon>Burkholderiales</taxon>
        <taxon>Burkholderiaceae</taxon>
        <taxon>Paraburkholderia</taxon>
    </lineage>
</organism>
<evidence type="ECO:0000313" key="2">
    <source>
        <dbReference type="Proteomes" id="UP001319874"/>
    </source>
</evidence>
<name>A0ABN6JK39_9BURK</name>
<evidence type="ECO:0000313" key="1">
    <source>
        <dbReference type="EMBL" id="BCZ81046.1"/>
    </source>
</evidence>